<dbReference type="EMBL" id="MT144274">
    <property type="protein sequence ID" value="QJA51569.1"/>
    <property type="molecule type" value="Genomic_DNA"/>
</dbReference>
<gene>
    <name evidence="1" type="ORF">TM448A02208_0002</name>
</gene>
<reference evidence="1" key="1">
    <citation type="submission" date="2020-03" db="EMBL/GenBank/DDBJ databases">
        <title>The deep terrestrial virosphere.</title>
        <authorList>
            <person name="Holmfeldt K."/>
            <person name="Nilsson E."/>
            <person name="Simone D."/>
            <person name="Lopez-Fernandez M."/>
            <person name="Wu X."/>
            <person name="de Brujin I."/>
            <person name="Lundin D."/>
            <person name="Andersson A."/>
            <person name="Bertilsson S."/>
            <person name="Dopson M."/>
        </authorList>
    </citation>
    <scope>NUCLEOTIDE SEQUENCE</scope>
    <source>
        <strain evidence="1">TM448A02208</strain>
    </source>
</reference>
<proteinExistence type="predicted"/>
<name>A0A6H1ZVR4_9ZZZZ</name>
<accession>A0A6H1ZVR4</accession>
<dbReference type="PROSITE" id="PS51257">
    <property type="entry name" value="PROKAR_LIPOPROTEIN"/>
    <property type="match status" value="1"/>
</dbReference>
<sequence length="184" mass="19943">MKVLIFLITILMFFSCENITKPNEGDMIMENLNDGLKITGKYRTIIHRGATGEVEISEWQENTINSNLKEKVQDSFLVSQDYALNNLFIANATPPAAGLDGIAAMVGAGPTFYSMITSITQPTSTSIKATGTLTGFAITVDDASIGWNFATGFTVLYAEPTSWVNKVLTTVDTLTVEWTITVGA</sequence>
<evidence type="ECO:0000313" key="1">
    <source>
        <dbReference type="EMBL" id="QJA51569.1"/>
    </source>
</evidence>
<organism evidence="1">
    <name type="scientific">viral metagenome</name>
    <dbReference type="NCBI Taxonomy" id="1070528"/>
    <lineage>
        <taxon>unclassified sequences</taxon>
        <taxon>metagenomes</taxon>
        <taxon>organismal metagenomes</taxon>
    </lineage>
</organism>
<dbReference type="AlphaFoldDB" id="A0A6H1ZVR4"/>
<protein>
    <submittedName>
        <fullName evidence="1">Uncharacterized protein</fullName>
    </submittedName>
</protein>